<dbReference type="EMBL" id="QRVM01000048">
    <property type="protein sequence ID" value="RGS44985.1"/>
    <property type="molecule type" value="Genomic_DNA"/>
</dbReference>
<name>A0A412IXI1_9FIRM</name>
<protein>
    <recommendedName>
        <fullName evidence="5">IS5/IS1182 family transposase</fullName>
    </recommendedName>
</protein>
<evidence type="ECO:0000313" key="4">
    <source>
        <dbReference type="Proteomes" id="UP000285274"/>
    </source>
</evidence>
<dbReference type="EMBL" id="QRVM01000113">
    <property type="protein sequence ID" value="RGS43222.1"/>
    <property type="molecule type" value="Genomic_DNA"/>
</dbReference>
<proteinExistence type="predicted"/>
<evidence type="ECO:0008006" key="5">
    <source>
        <dbReference type="Google" id="ProtNLM"/>
    </source>
</evidence>
<organism evidence="2">
    <name type="scientific">Holdemanella biformis</name>
    <dbReference type="NCBI Taxonomy" id="1735"/>
    <lineage>
        <taxon>Bacteria</taxon>
        <taxon>Bacillati</taxon>
        <taxon>Bacillota</taxon>
        <taxon>Erysipelotrichia</taxon>
        <taxon>Erysipelotrichales</taxon>
        <taxon>Erysipelotrichaceae</taxon>
        <taxon>Holdemanella</taxon>
    </lineage>
</organism>
<comment type="caution">
    <text evidence="2">The sequence shown here is derived from an EMBL/GenBank/DDBJ whole genome shotgun (WGS) entry which is preliminary data.</text>
</comment>
<feature type="non-terminal residue" evidence="2">
    <location>
        <position position="1"/>
    </location>
</feature>
<dbReference type="AlphaFoldDB" id="A0A412IXI1"/>
<accession>A0A412IXI1</accession>
<sequence length="61" mass="7341">FTRLKGLKKNQQNAWLIFACHNLKKMSLWRGKYRRKPSKSSTYPSKYTKKDNFISKIAYIQ</sequence>
<reference evidence="2 4" key="1">
    <citation type="submission" date="2018-08" db="EMBL/GenBank/DDBJ databases">
        <title>A genome reference for cultivated species of the human gut microbiota.</title>
        <authorList>
            <person name="Zou Y."/>
            <person name="Xue W."/>
            <person name="Luo G."/>
        </authorList>
    </citation>
    <scope>NUCLEOTIDE SEQUENCE [LARGE SCALE GENOMIC DNA]</scope>
    <source>
        <strain evidence="2 4">AF22-10AC</strain>
    </source>
</reference>
<dbReference type="EMBL" id="QRVM01000051">
    <property type="protein sequence ID" value="RGS44885.1"/>
    <property type="molecule type" value="Genomic_DNA"/>
</dbReference>
<evidence type="ECO:0000313" key="2">
    <source>
        <dbReference type="EMBL" id="RGS44885.1"/>
    </source>
</evidence>
<evidence type="ECO:0000313" key="1">
    <source>
        <dbReference type="EMBL" id="RGS43222.1"/>
    </source>
</evidence>
<gene>
    <name evidence="3" type="ORF">DWX92_09265</name>
    <name evidence="2" type="ORF">DWX92_09530</name>
    <name evidence="1" type="ORF">DWX92_12310</name>
</gene>
<dbReference type="Proteomes" id="UP000285274">
    <property type="component" value="Unassembled WGS sequence"/>
</dbReference>
<evidence type="ECO:0000313" key="3">
    <source>
        <dbReference type="EMBL" id="RGS44985.1"/>
    </source>
</evidence>